<evidence type="ECO:0000259" key="2">
    <source>
        <dbReference type="PROSITE" id="PS51898"/>
    </source>
</evidence>
<accession>A0A8I0HEI9</accession>
<dbReference type="EMBL" id="JAABFR010001760">
    <property type="protein sequence ID" value="MBD4338858.1"/>
    <property type="molecule type" value="Genomic_DNA"/>
</dbReference>
<dbReference type="Proteomes" id="UP000653002">
    <property type="component" value="Unassembled WGS sequence"/>
</dbReference>
<comment type="caution">
    <text evidence="3">The sequence shown here is derived from an EMBL/GenBank/DDBJ whole genome shotgun (WGS) entry which is preliminary data.</text>
</comment>
<feature type="non-terminal residue" evidence="3">
    <location>
        <position position="78"/>
    </location>
</feature>
<dbReference type="InterPro" id="IPR002104">
    <property type="entry name" value="Integrase_catalytic"/>
</dbReference>
<dbReference type="GO" id="GO:0015074">
    <property type="term" value="P:DNA integration"/>
    <property type="evidence" value="ECO:0007669"/>
    <property type="project" value="InterPro"/>
</dbReference>
<feature type="non-terminal residue" evidence="3">
    <location>
        <position position="1"/>
    </location>
</feature>
<evidence type="ECO:0000313" key="3">
    <source>
        <dbReference type="EMBL" id="MBD4338858.1"/>
    </source>
</evidence>
<dbReference type="InterPro" id="IPR011010">
    <property type="entry name" value="DNA_brk_join_enz"/>
</dbReference>
<protein>
    <recommendedName>
        <fullName evidence="2">Tyr recombinase domain-containing protein</fullName>
    </recommendedName>
</protein>
<evidence type="ECO:0000256" key="1">
    <source>
        <dbReference type="ARBA" id="ARBA00023172"/>
    </source>
</evidence>
<name>A0A8I0HEI9_XANCI</name>
<dbReference type="AlphaFoldDB" id="A0A8I0HEI9"/>
<proteinExistence type="predicted"/>
<keyword evidence="1" id="KW-0233">DNA recombination</keyword>
<sequence>LYKAEETVKETYSDAELTALLKKPDIRKTTFAEYRDWVIVNFLLNCGSRAATVRAIQIRDVDLDGGVVFYRHTKNRKA</sequence>
<dbReference type="InterPro" id="IPR013762">
    <property type="entry name" value="Integrase-like_cat_sf"/>
</dbReference>
<dbReference type="Gene3D" id="1.10.443.10">
    <property type="entry name" value="Intergrase catalytic core"/>
    <property type="match status" value="1"/>
</dbReference>
<reference evidence="3" key="1">
    <citation type="submission" date="2020-01" db="EMBL/GenBank/DDBJ databases">
        <authorList>
            <person name="Richard D."/>
        </authorList>
    </citation>
    <scope>NUCLEOTIDE SEQUENCE</scope>
    <source>
        <strain evidence="3">JP541</strain>
    </source>
</reference>
<organism evidence="3 4">
    <name type="scientific">Xanthomonas citri pv. citri</name>
    <dbReference type="NCBI Taxonomy" id="611301"/>
    <lineage>
        <taxon>Bacteria</taxon>
        <taxon>Pseudomonadati</taxon>
        <taxon>Pseudomonadota</taxon>
        <taxon>Gammaproteobacteria</taxon>
        <taxon>Lysobacterales</taxon>
        <taxon>Lysobacteraceae</taxon>
        <taxon>Xanthomonas</taxon>
    </lineage>
</organism>
<dbReference type="GO" id="GO:0003677">
    <property type="term" value="F:DNA binding"/>
    <property type="evidence" value="ECO:0007669"/>
    <property type="project" value="InterPro"/>
</dbReference>
<evidence type="ECO:0000313" key="4">
    <source>
        <dbReference type="Proteomes" id="UP000653002"/>
    </source>
</evidence>
<gene>
    <name evidence="3" type="ORF">GUH15_22950</name>
</gene>
<dbReference type="GO" id="GO:0006310">
    <property type="term" value="P:DNA recombination"/>
    <property type="evidence" value="ECO:0007669"/>
    <property type="project" value="UniProtKB-KW"/>
</dbReference>
<feature type="domain" description="Tyr recombinase" evidence="2">
    <location>
        <begin position="7"/>
        <end position="78"/>
    </location>
</feature>
<dbReference type="PROSITE" id="PS51898">
    <property type="entry name" value="TYR_RECOMBINASE"/>
    <property type="match status" value="1"/>
</dbReference>
<dbReference type="SUPFAM" id="SSF56349">
    <property type="entry name" value="DNA breaking-rejoining enzymes"/>
    <property type="match status" value="1"/>
</dbReference>